<dbReference type="Proteomes" id="UP000229974">
    <property type="component" value="Unassembled WGS sequence"/>
</dbReference>
<comment type="caution">
    <text evidence="1">The sequence shown here is derived from an EMBL/GenBank/DDBJ whole genome shotgun (WGS) entry which is preliminary data.</text>
</comment>
<gene>
    <name evidence="1" type="ORF">B9Q30_19350</name>
</gene>
<sequence length="60" mass="6790">MGKVWFTFGLFAGRYNTARLVTNGMDKSLYCVPIPNFLLTGGHMDPDPTPLLTRRNPSFR</sequence>
<reference evidence="1 2" key="1">
    <citation type="journal article" date="2017" name="J. Antimicrob. Chemother.">
        <title>Characterization of the population structure, drug resistance mechanisms and plasmids of the community-associated Enterobacter cloacae complex in China.</title>
        <authorList>
            <person name="Zhou K."/>
            <person name="Yu W."/>
            <person name="Cao X."/>
            <person name="Shen P."/>
            <person name="Lu H."/>
            <person name="Luo Q."/>
            <person name="Rossen J.W.A."/>
            <person name="Xiao Y."/>
        </authorList>
    </citation>
    <scope>NUCLEOTIDE SEQUENCE [LARGE SCALE GENOMIC DNA]</scope>
    <source>
        <strain evidence="1 2">ECC904</strain>
    </source>
</reference>
<name>A0A2J0PWJ0_9ENTR</name>
<protein>
    <submittedName>
        <fullName evidence="1">Uncharacterized protein</fullName>
    </submittedName>
</protein>
<proteinExistence type="predicted"/>
<accession>A0A2J0PWJ0</accession>
<organism evidence="1 2">
    <name type="scientific">Enterobacter hormaechei</name>
    <dbReference type="NCBI Taxonomy" id="158836"/>
    <lineage>
        <taxon>Bacteria</taxon>
        <taxon>Pseudomonadati</taxon>
        <taxon>Pseudomonadota</taxon>
        <taxon>Gammaproteobacteria</taxon>
        <taxon>Enterobacterales</taxon>
        <taxon>Enterobacteriaceae</taxon>
        <taxon>Enterobacter</taxon>
        <taxon>Enterobacter cloacae complex</taxon>
    </lineage>
</organism>
<evidence type="ECO:0000313" key="2">
    <source>
        <dbReference type="Proteomes" id="UP000229974"/>
    </source>
</evidence>
<evidence type="ECO:0000313" key="1">
    <source>
        <dbReference type="EMBL" id="PJD82056.1"/>
    </source>
</evidence>
<dbReference type="AlphaFoldDB" id="A0A2J0PWJ0"/>
<dbReference type="EMBL" id="NEEW01000009">
    <property type="protein sequence ID" value="PJD82056.1"/>
    <property type="molecule type" value="Genomic_DNA"/>
</dbReference>